<dbReference type="AlphaFoldDB" id="A0A0C5VLN4"/>
<keyword evidence="4 5" id="KW-0408">Iron</keyword>
<dbReference type="STRING" id="1445510.YC6258_03596"/>
<accession>A0A0C5VLN4</accession>
<dbReference type="Pfam" id="PF03055">
    <property type="entry name" value="RPE65"/>
    <property type="match status" value="1"/>
</dbReference>
<evidence type="ECO:0000313" key="7">
    <source>
        <dbReference type="Proteomes" id="UP000032266"/>
    </source>
</evidence>
<feature type="binding site" evidence="5">
    <location>
        <position position="459"/>
    </location>
    <ligand>
        <name>Fe cation</name>
        <dbReference type="ChEBI" id="CHEBI:24875"/>
        <note>catalytic</note>
    </ligand>
</feature>
<dbReference type="PATRIC" id="fig|1445510.3.peg.3563"/>
<keyword evidence="6" id="KW-0223">Dioxygenase</keyword>
<keyword evidence="2 5" id="KW-0479">Metal-binding</keyword>
<evidence type="ECO:0000256" key="5">
    <source>
        <dbReference type="PIRSR" id="PIRSR604294-1"/>
    </source>
</evidence>
<evidence type="ECO:0000256" key="3">
    <source>
        <dbReference type="ARBA" id="ARBA00023002"/>
    </source>
</evidence>
<evidence type="ECO:0000256" key="4">
    <source>
        <dbReference type="ARBA" id="ARBA00023004"/>
    </source>
</evidence>
<gene>
    <name evidence="6" type="ORF">YC6258_03596</name>
</gene>
<dbReference type="EMBL" id="CP007142">
    <property type="protein sequence ID" value="AJQ95632.1"/>
    <property type="molecule type" value="Genomic_DNA"/>
</dbReference>
<dbReference type="GO" id="GO:0016121">
    <property type="term" value="P:carotene catabolic process"/>
    <property type="evidence" value="ECO:0007669"/>
    <property type="project" value="TreeGrafter"/>
</dbReference>
<comment type="similarity">
    <text evidence="1">Belongs to the carotenoid oxygenase family.</text>
</comment>
<dbReference type="GO" id="GO:0010436">
    <property type="term" value="F:carotenoid dioxygenase activity"/>
    <property type="evidence" value="ECO:0007669"/>
    <property type="project" value="TreeGrafter"/>
</dbReference>
<reference evidence="6 7" key="1">
    <citation type="submission" date="2014-01" db="EMBL/GenBank/DDBJ databases">
        <title>Full genme sequencing of cellulolytic bacterium Gynuella sunshinyii YC6258T gen. nov., sp. nov.</title>
        <authorList>
            <person name="Khan H."/>
            <person name="Chung E.J."/>
            <person name="Chung Y.R."/>
        </authorList>
    </citation>
    <scope>NUCLEOTIDE SEQUENCE [LARGE SCALE GENOMIC DNA]</scope>
    <source>
        <strain evidence="6 7">YC6258</strain>
    </source>
</reference>
<name>A0A0C5VLN4_9GAMM</name>
<dbReference type="PANTHER" id="PTHR10543:SF89">
    <property type="entry name" value="CAROTENOID 9,10(9',10')-CLEAVAGE DIOXYGENASE 1"/>
    <property type="match status" value="1"/>
</dbReference>
<protein>
    <submittedName>
        <fullName evidence="6">Lignostilbene-alpha,beta-dioxygenase-related enzyme</fullName>
    </submittedName>
</protein>
<dbReference type="KEGG" id="gsn:YC6258_03596"/>
<comment type="cofactor">
    <cofactor evidence="5">
        <name>Fe(2+)</name>
        <dbReference type="ChEBI" id="CHEBI:29033"/>
    </cofactor>
    <text evidence="5">Binds 1 Fe(2+) ion per subunit.</text>
</comment>
<feature type="binding site" evidence="5">
    <location>
        <position position="152"/>
    </location>
    <ligand>
        <name>Fe cation</name>
        <dbReference type="ChEBI" id="CHEBI:24875"/>
        <note>catalytic</note>
    </ligand>
</feature>
<dbReference type="HOGENOM" id="CLU_016472_6_2_6"/>
<organism evidence="6 7">
    <name type="scientific">Gynuella sunshinyii YC6258</name>
    <dbReference type="NCBI Taxonomy" id="1445510"/>
    <lineage>
        <taxon>Bacteria</taxon>
        <taxon>Pseudomonadati</taxon>
        <taxon>Pseudomonadota</taxon>
        <taxon>Gammaproteobacteria</taxon>
        <taxon>Oceanospirillales</taxon>
        <taxon>Saccharospirillaceae</taxon>
        <taxon>Gynuella</taxon>
    </lineage>
</organism>
<evidence type="ECO:0000256" key="2">
    <source>
        <dbReference type="ARBA" id="ARBA00022723"/>
    </source>
</evidence>
<sequence>MRIEGKVINLEVQGTIPAEINGAFVRVQPDPLYPPMLGNDIFFNGDGVVSSFQFSNGHVDLVQRYVETDRVKLQRNAKRSLFGLYRNPYTNDASVSQETVYSTANTNVVQFQNKLLALKEDNLPYAMDPVTLETLGVDDLDGQFTARTFTAHPKVDPETNNFLTYSYRAKGEQSKDIAFYEFNDKGEKVKEIWFEAPLIPFIHDFCFTDNYLIFPVIPTDHNQSNGEAGGAIFQWNYERDILFGVVKRDGDGSDARWFRLPNGFPGHVQNTFEKDGKIYCDLSLGDDNVFSWWPDKHGRAPSPDEVHAPLQRVEFDLSSHDDKATVTDVFTDLSVEFYKVDDRFLGKPYRYAYPIATDVSLWDFDQMGPPHPFFFNMLCKVDMENKSLTYWSPGPTDSLQEPVFILRSDDAPEGDGYILLVVNRLKTNSSDLVLLDTANLSNGPIATIKCPFRMRQGLHGNWINGLNQ</sequence>
<evidence type="ECO:0000256" key="1">
    <source>
        <dbReference type="ARBA" id="ARBA00006787"/>
    </source>
</evidence>
<feature type="binding site" evidence="5">
    <location>
        <position position="203"/>
    </location>
    <ligand>
        <name>Fe cation</name>
        <dbReference type="ChEBI" id="CHEBI:24875"/>
        <note>catalytic</note>
    </ligand>
</feature>
<keyword evidence="7" id="KW-1185">Reference proteome</keyword>
<keyword evidence="3" id="KW-0560">Oxidoreductase</keyword>
<dbReference type="InterPro" id="IPR004294">
    <property type="entry name" value="Carotenoid_Oase"/>
</dbReference>
<dbReference type="GO" id="GO:0046872">
    <property type="term" value="F:metal ion binding"/>
    <property type="evidence" value="ECO:0007669"/>
    <property type="project" value="UniProtKB-KW"/>
</dbReference>
<feature type="binding site" evidence="5">
    <location>
        <position position="267"/>
    </location>
    <ligand>
        <name>Fe cation</name>
        <dbReference type="ChEBI" id="CHEBI:24875"/>
        <note>catalytic</note>
    </ligand>
</feature>
<evidence type="ECO:0000313" key="6">
    <source>
        <dbReference type="EMBL" id="AJQ95632.1"/>
    </source>
</evidence>
<dbReference type="PANTHER" id="PTHR10543">
    <property type="entry name" value="BETA-CAROTENE DIOXYGENASE"/>
    <property type="match status" value="1"/>
</dbReference>
<dbReference type="Proteomes" id="UP000032266">
    <property type="component" value="Chromosome"/>
</dbReference>
<proteinExistence type="inferred from homology"/>